<evidence type="ECO:0000256" key="2">
    <source>
        <dbReference type="ARBA" id="ARBA00022475"/>
    </source>
</evidence>
<dbReference type="Gene3D" id="1.20.1070.10">
    <property type="entry name" value="Rhodopsin 7-helix transmembrane proteins"/>
    <property type="match status" value="2"/>
</dbReference>
<evidence type="ECO:0000256" key="6">
    <source>
        <dbReference type="ARBA" id="ARBA00023136"/>
    </source>
</evidence>
<dbReference type="GO" id="GO:0005886">
    <property type="term" value="C:plasma membrane"/>
    <property type="evidence" value="ECO:0007669"/>
    <property type="project" value="UniProtKB-SubCell"/>
</dbReference>
<reference evidence="13" key="1">
    <citation type="submission" date="2025-08" db="UniProtKB">
        <authorList>
            <consortium name="Ensembl"/>
        </authorList>
    </citation>
    <scope>IDENTIFICATION</scope>
</reference>
<keyword evidence="4 11" id="KW-1133">Transmembrane helix</keyword>
<dbReference type="AlphaFoldDB" id="A0A8B9IPG6"/>
<evidence type="ECO:0000256" key="7">
    <source>
        <dbReference type="ARBA" id="ARBA00023170"/>
    </source>
</evidence>
<dbReference type="InterPro" id="IPR000276">
    <property type="entry name" value="GPCR_Rhodpsn"/>
</dbReference>
<dbReference type="PROSITE" id="PS50262">
    <property type="entry name" value="G_PROTEIN_RECEP_F1_2"/>
    <property type="match status" value="1"/>
</dbReference>
<evidence type="ECO:0000256" key="5">
    <source>
        <dbReference type="ARBA" id="ARBA00023040"/>
    </source>
</evidence>
<dbReference type="GO" id="GO:0071398">
    <property type="term" value="P:cellular response to fatty acid"/>
    <property type="evidence" value="ECO:0007669"/>
    <property type="project" value="TreeGrafter"/>
</dbReference>
<evidence type="ECO:0000256" key="3">
    <source>
        <dbReference type="ARBA" id="ARBA00022692"/>
    </source>
</evidence>
<dbReference type="PRINTS" id="PR01904">
    <property type="entry name" value="GPR40FAMILY"/>
</dbReference>
<keyword evidence="2" id="KW-1003">Cell membrane</keyword>
<feature type="transmembrane region" description="Helical" evidence="11">
    <location>
        <begin position="199"/>
        <end position="217"/>
    </location>
</feature>
<reference evidence="13" key="2">
    <citation type="submission" date="2025-09" db="UniProtKB">
        <authorList>
            <consortium name="Ensembl"/>
        </authorList>
    </citation>
    <scope>IDENTIFICATION</scope>
</reference>
<dbReference type="Ensembl" id="ENSACDT00005027098.1">
    <property type="protein sequence ID" value="ENSACDP00005022650.1"/>
    <property type="gene ID" value="ENSACDG00005016430.1"/>
</dbReference>
<evidence type="ECO:0000313" key="13">
    <source>
        <dbReference type="Ensembl" id="ENSACDP00005022650.1"/>
    </source>
</evidence>
<dbReference type="PROSITE" id="PS00237">
    <property type="entry name" value="G_PROTEIN_RECEP_F1_1"/>
    <property type="match status" value="1"/>
</dbReference>
<organism evidence="13 14">
    <name type="scientific">Anser cygnoides</name>
    <name type="common">Swan goose</name>
    <dbReference type="NCBI Taxonomy" id="8845"/>
    <lineage>
        <taxon>Eukaryota</taxon>
        <taxon>Metazoa</taxon>
        <taxon>Chordata</taxon>
        <taxon>Craniata</taxon>
        <taxon>Vertebrata</taxon>
        <taxon>Euteleostomi</taxon>
        <taxon>Archelosauria</taxon>
        <taxon>Archosauria</taxon>
        <taxon>Dinosauria</taxon>
        <taxon>Saurischia</taxon>
        <taxon>Theropoda</taxon>
        <taxon>Coelurosauria</taxon>
        <taxon>Aves</taxon>
        <taxon>Neognathae</taxon>
        <taxon>Galloanserae</taxon>
        <taxon>Anseriformes</taxon>
        <taxon>Anatidae</taxon>
        <taxon>Anserinae</taxon>
        <taxon>Anser</taxon>
    </lineage>
</organism>
<protein>
    <recommendedName>
        <fullName evidence="12">G-protein coupled receptors family 1 profile domain-containing protein</fullName>
    </recommendedName>
</protein>
<evidence type="ECO:0000256" key="9">
    <source>
        <dbReference type="RuleBase" id="RU000688"/>
    </source>
</evidence>
<feature type="transmembrane region" description="Helical" evidence="11">
    <location>
        <begin position="499"/>
        <end position="523"/>
    </location>
</feature>
<feature type="compositionally biased region" description="Low complexity" evidence="10">
    <location>
        <begin position="366"/>
        <end position="380"/>
    </location>
</feature>
<keyword evidence="6 11" id="KW-0472">Membrane</keyword>
<feature type="transmembrane region" description="Helical" evidence="11">
    <location>
        <begin position="535"/>
        <end position="554"/>
    </location>
</feature>
<evidence type="ECO:0000256" key="1">
    <source>
        <dbReference type="ARBA" id="ARBA00004651"/>
    </source>
</evidence>
<name>A0A8B9IPG6_ANSCY</name>
<comment type="similarity">
    <text evidence="9">Belongs to the G-protein coupled receptor 1 family.</text>
</comment>
<keyword evidence="7 9" id="KW-0675">Receptor</keyword>
<accession>A0A8B9IPG6</accession>
<evidence type="ECO:0000256" key="11">
    <source>
        <dbReference type="SAM" id="Phobius"/>
    </source>
</evidence>
<feature type="domain" description="G-protein coupled receptors family 1 profile" evidence="12">
    <location>
        <begin position="178"/>
        <end position="589"/>
    </location>
</feature>
<feature type="transmembrane region" description="Helical" evidence="11">
    <location>
        <begin position="574"/>
        <end position="591"/>
    </location>
</feature>
<feature type="region of interest" description="Disordered" evidence="10">
    <location>
        <begin position="95"/>
        <end position="127"/>
    </location>
</feature>
<dbReference type="InterPro" id="IPR013312">
    <property type="entry name" value="GPR40-rel_orph"/>
</dbReference>
<dbReference type="PANTHER" id="PTHR45822">
    <property type="entry name" value="FREE FATTY ACID RECEPTOR 2-RELATED"/>
    <property type="match status" value="1"/>
</dbReference>
<evidence type="ECO:0000259" key="12">
    <source>
        <dbReference type="PROSITE" id="PS50262"/>
    </source>
</evidence>
<dbReference type="Proteomes" id="UP000694521">
    <property type="component" value="Unplaced"/>
</dbReference>
<evidence type="ECO:0000256" key="4">
    <source>
        <dbReference type="ARBA" id="ARBA00022989"/>
    </source>
</evidence>
<keyword evidence="5 9" id="KW-0297">G-protein coupled receptor</keyword>
<dbReference type="PANTHER" id="PTHR45822:SF5">
    <property type="entry name" value="FREE FATTY ACID RECEPTOR 2"/>
    <property type="match status" value="1"/>
</dbReference>
<feature type="transmembrane region" description="Helical" evidence="11">
    <location>
        <begin position="162"/>
        <end position="187"/>
    </location>
</feature>
<dbReference type="InterPro" id="IPR017452">
    <property type="entry name" value="GPCR_Rhodpsn_7TM"/>
</dbReference>
<feature type="transmembrane region" description="Helical" evidence="11">
    <location>
        <begin position="237"/>
        <end position="258"/>
    </location>
</feature>
<dbReference type="GO" id="GO:0004930">
    <property type="term" value="F:G protein-coupled receptor activity"/>
    <property type="evidence" value="ECO:0007669"/>
    <property type="project" value="UniProtKB-KW"/>
</dbReference>
<dbReference type="SUPFAM" id="SSF81321">
    <property type="entry name" value="Family A G protein-coupled receptor-like"/>
    <property type="match status" value="2"/>
</dbReference>
<evidence type="ECO:0000313" key="14">
    <source>
        <dbReference type="Proteomes" id="UP000694521"/>
    </source>
</evidence>
<feature type="compositionally biased region" description="Low complexity" evidence="10">
    <location>
        <begin position="107"/>
        <end position="116"/>
    </location>
</feature>
<feature type="region of interest" description="Disordered" evidence="10">
    <location>
        <begin position="347"/>
        <end position="380"/>
    </location>
</feature>
<evidence type="ECO:0000256" key="10">
    <source>
        <dbReference type="SAM" id="MobiDB-lite"/>
    </source>
</evidence>
<evidence type="ECO:0000256" key="8">
    <source>
        <dbReference type="ARBA" id="ARBA00023224"/>
    </source>
</evidence>
<feature type="compositionally biased region" description="Pro residues" evidence="10">
    <location>
        <begin position="96"/>
        <end position="106"/>
    </location>
</feature>
<feature type="transmembrane region" description="Helical" evidence="11">
    <location>
        <begin position="279"/>
        <end position="300"/>
    </location>
</feature>
<feature type="compositionally biased region" description="Polar residues" evidence="10">
    <location>
        <begin position="350"/>
        <end position="365"/>
    </location>
</feature>
<dbReference type="CDD" id="cd15170">
    <property type="entry name" value="7tmA_FFAR2_FFAR3"/>
    <property type="match status" value="1"/>
</dbReference>
<dbReference type="PRINTS" id="PR00237">
    <property type="entry name" value="GPCRRHODOPSN"/>
</dbReference>
<sequence>MARPATPASLARSWPPCWPSAWRSSWCSSACPWPSPPSATAVWSALWLPSPPLPWAGSGGWWPWQLPPQRPSSSALPPSTSLTWWGTCGERTRPGGPTPCCSPPSMPASTPSSSASPLPPCDGASGKSGMRWGSVGSGPGAGHPLSEVGVWLGGLEPCPATMLILIAYVLTFIVGLPANIFTFVTLLGKARRRVNPADILLLNLTIADLLLLLFLPFKMAEAAADMTWPLPIVLCPVANFCFYSSIYLSSLFLAALSVERYLGVVFPLQFKNRQRLGRTMAASAILWLLACSHCSIVFVAQYHGDGSRQSTVLKLGSFVDNGSRGFRPDGSMVNGFKPGGYGMSNPDGFNPNSFNPSGPRISSSDGPISTGFSPSSSGISSPDGFNPKVFKIYNPNGFMVNGSKTSNGDISIPNGSRISSPSGPKTYNSKVFTNNVTTIPGISTIADVSWTSNIHSTAVPNHLAASSSHSDTNSNSTYKCYDDFSKEQLSFVLPLRLELFLVLFLLPFAVTVFCYINFVRALLARPNIPLEKKQRAVGLAVATMVDFGVCFAPYNISHVVGFVLHESPAWRSYILFLTSLNAALDPFIFYFSSTAIQRAVAGVVVAVRDKLRAMVVCCYGE</sequence>
<keyword evidence="14" id="KW-1185">Reference proteome</keyword>
<dbReference type="Pfam" id="PF00001">
    <property type="entry name" value="7tm_1"/>
    <property type="match status" value="2"/>
</dbReference>
<comment type="subcellular location">
    <subcellularLocation>
        <location evidence="1">Cell membrane</location>
        <topology evidence="1">Multi-pass membrane protein</topology>
    </subcellularLocation>
</comment>
<proteinExistence type="inferred from homology"/>
<keyword evidence="3 9" id="KW-0812">Transmembrane</keyword>
<keyword evidence="8 9" id="KW-0807">Transducer</keyword>